<dbReference type="InterPro" id="IPR036388">
    <property type="entry name" value="WH-like_DNA-bd_sf"/>
</dbReference>
<evidence type="ECO:0008006" key="3">
    <source>
        <dbReference type="Google" id="ProtNLM"/>
    </source>
</evidence>
<comment type="caution">
    <text evidence="1">The sequence shown here is derived from an EMBL/GenBank/DDBJ whole genome shotgun (WGS) entry which is preliminary data.</text>
</comment>
<gene>
    <name evidence="1" type="ORF">COT44_00290</name>
</gene>
<dbReference type="EMBL" id="PEYO01000002">
    <property type="protein sequence ID" value="PIU03953.1"/>
    <property type="molecule type" value="Genomic_DNA"/>
</dbReference>
<evidence type="ECO:0000313" key="2">
    <source>
        <dbReference type="Proteomes" id="UP000228996"/>
    </source>
</evidence>
<organism evidence="1 2">
    <name type="scientific">Candidatus Shapirobacteria bacterium CG08_land_8_20_14_0_20_39_18</name>
    <dbReference type="NCBI Taxonomy" id="1974883"/>
    <lineage>
        <taxon>Bacteria</taxon>
        <taxon>Candidatus Shapironibacteriota</taxon>
    </lineage>
</organism>
<dbReference type="AlphaFoldDB" id="A0A2M6XE36"/>
<name>A0A2M6XE36_9BACT</name>
<reference evidence="2" key="1">
    <citation type="submission" date="2017-09" db="EMBL/GenBank/DDBJ databases">
        <title>Depth-based differentiation of microbial function through sediment-hosted aquifers and enrichment of novel symbionts in the deep terrestrial subsurface.</title>
        <authorList>
            <person name="Probst A.J."/>
            <person name="Ladd B."/>
            <person name="Jarett J.K."/>
            <person name="Geller-Mcgrath D.E."/>
            <person name="Sieber C.M.K."/>
            <person name="Emerson J.B."/>
            <person name="Anantharaman K."/>
            <person name="Thomas B.C."/>
            <person name="Malmstrom R."/>
            <person name="Stieglmeier M."/>
            <person name="Klingl A."/>
            <person name="Woyke T."/>
            <person name="Ryan C.M."/>
            <person name="Banfield J.F."/>
        </authorList>
    </citation>
    <scope>NUCLEOTIDE SEQUENCE [LARGE SCALE GENOMIC DNA]</scope>
</reference>
<evidence type="ECO:0000313" key="1">
    <source>
        <dbReference type="EMBL" id="PIU03953.1"/>
    </source>
</evidence>
<protein>
    <recommendedName>
        <fullName evidence="3">HTH arsR-type domain-containing protein</fullName>
    </recommendedName>
</protein>
<dbReference type="Gene3D" id="1.10.10.10">
    <property type="entry name" value="Winged helix-like DNA-binding domain superfamily/Winged helix DNA-binding domain"/>
    <property type="match status" value="1"/>
</dbReference>
<sequence>MELKDLFISKVRIKLLETFFSEPTEIYHVRELVRRTNEEINAVRRELAHMEASGMVKKEPRANRLYYWFRKDYLFFDELCSLIAKTTGLGRELLKNRAKLGKISFVMFSGKFVKRIPRKEEDIDILIIGNVVLPEVAALVHQEQSKRSEEINYTVMTDEEFDLRKRRRDPFLEGILQSSRIMIIGEEEDLVRL</sequence>
<dbReference type="SUPFAM" id="SSF46785">
    <property type="entry name" value="Winged helix' DNA-binding domain"/>
    <property type="match status" value="1"/>
</dbReference>
<dbReference type="Proteomes" id="UP000228996">
    <property type="component" value="Unassembled WGS sequence"/>
</dbReference>
<accession>A0A2M6XE36</accession>
<proteinExistence type="predicted"/>
<dbReference type="InterPro" id="IPR036390">
    <property type="entry name" value="WH_DNA-bd_sf"/>
</dbReference>